<proteinExistence type="predicted"/>
<reference evidence="1" key="1">
    <citation type="submission" date="2020-12" db="EMBL/GenBank/DDBJ databases">
        <title>Geomonas sp. Red875, isolated from river sediment.</title>
        <authorList>
            <person name="Xu Z."/>
            <person name="Zhang Z."/>
            <person name="Masuda Y."/>
            <person name="Itoh H."/>
            <person name="Senoo K."/>
        </authorList>
    </citation>
    <scope>NUCLEOTIDE SEQUENCE</scope>
    <source>
        <strain evidence="1">Red875</strain>
    </source>
</reference>
<dbReference type="Proteomes" id="UP000636888">
    <property type="component" value="Unassembled WGS sequence"/>
</dbReference>
<comment type="caution">
    <text evidence="1">The sequence shown here is derived from an EMBL/GenBank/DDBJ whole genome shotgun (WGS) entry which is preliminary data.</text>
</comment>
<name>A0A8J7LXV0_9BACT</name>
<protein>
    <submittedName>
        <fullName evidence="1">Uncharacterized protein</fullName>
    </submittedName>
</protein>
<organism evidence="1 2">
    <name type="scientific">Geomesophilobacter sediminis</name>
    <dbReference type="NCBI Taxonomy" id="2798584"/>
    <lineage>
        <taxon>Bacteria</taxon>
        <taxon>Pseudomonadati</taxon>
        <taxon>Thermodesulfobacteriota</taxon>
        <taxon>Desulfuromonadia</taxon>
        <taxon>Geobacterales</taxon>
        <taxon>Geobacteraceae</taxon>
        <taxon>Geomesophilobacter</taxon>
    </lineage>
</organism>
<accession>A0A8J7LXV0</accession>
<dbReference type="EMBL" id="JAEMHM010000002">
    <property type="protein sequence ID" value="MBJ6723736.1"/>
    <property type="molecule type" value="Genomic_DNA"/>
</dbReference>
<keyword evidence="2" id="KW-1185">Reference proteome</keyword>
<dbReference type="RefSeq" id="WP_199382569.1">
    <property type="nucleotide sequence ID" value="NZ_JAEMHM010000002.1"/>
</dbReference>
<evidence type="ECO:0000313" key="2">
    <source>
        <dbReference type="Proteomes" id="UP000636888"/>
    </source>
</evidence>
<sequence length="95" mass="10903">MENVADYVAHLSAQLYEWDQRLARLRERAELVPAQARLNFFSDIELLELRRKVAGQLIREIDAAGGEAAEDERRALERIWADLRGSLQNLDVKIG</sequence>
<dbReference type="AlphaFoldDB" id="A0A8J7LXV0"/>
<evidence type="ECO:0000313" key="1">
    <source>
        <dbReference type="EMBL" id="MBJ6723736.1"/>
    </source>
</evidence>
<gene>
    <name evidence="1" type="ORF">JFN93_03340</name>
</gene>